<keyword evidence="6" id="KW-1185">Reference proteome</keyword>
<organism evidence="5 6">
    <name type="scientific">Neoaquamicrobium sediminum</name>
    <dbReference type="NCBI Taxonomy" id="1849104"/>
    <lineage>
        <taxon>Bacteria</taxon>
        <taxon>Pseudomonadati</taxon>
        <taxon>Pseudomonadota</taxon>
        <taxon>Alphaproteobacteria</taxon>
        <taxon>Hyphomicrobiales</taxon>
        <taxon>Phyllobacteriaceae</taxon>
        <taxon>Neoaquamicrobium</taxon>
    </lineage>
</organism>
<dbReference type="InterPro" id="IPR016169">
    <property type="entry name" value="FAD-bd_PCMH_sub2"/>
</dbReference>
<accession>A0ABV3WPJ1</accession>
<dbReference type="Gene3D" id="3.30.465.10">
    <property type="match status" value="1"/>
</dbReference>
<protein>
    <submittedName>
        <fullName evidence="5">FAD-binding oxidoreductase</fullName>
    </submittedName>
</protein>
<evidence type="ECO:0000313" key="5">
    <source>
        <dbReference type="EMBL" id="MEX4006570.1"/>
    </source>
</evidence>
<dbReference type="InterPro" id="IPR016166">
    <property type="entry name" value="FAD-bd_PCMH"/>
</dbReference>
<reference evidence="5 6" key="1">
    <citation type="submission" date="2024-01" db="EMBL/GenBank/DDBJ databases">
        <title>New evidence supports the origin of RcGTA from prophage.</title>
        <authorList>
            <person name="Xu Y."/>
            <person name="Liu B."/>
            <person name="Chen F."/>
        </authorList>
    </citation>
    <scope>NUCLEOTIDE SEQUENCE [LARGE SCALE GENOMIC DNA]</scope>
    <source>
        <strain evidence="5 6">CBW1107-2</strain>
    </source>
</reference>
<dbReference type="InterPro" id="IPR016171">
    <property type="entry name" value="Vanillyl_alc_oxidase_C-sub2"/>
</dbReference>
<dbReference type="PROSITE" id="PS51387">
    <property type="entry name" value="FAD_PCMH"/>
    <property type="match status" value="1"/>
</dbReference>
<feature type="domain" description="FAD-binding PCMH-type" evidence="4">
    <location>
        <begin position="35"/>
        <end position="218"/>
    </location>
</feature>
<dbReference type="InterPro" id="IPR036318">
    <property type="entry name" value="FAD-bd_PCMH-like_sf"/>
</dbReference>
<name>A0ABV3WPJ1_9HYPH</name>
<dbReference type="PANTHER" id="PTHR43716:SF2">
    <property type="entry name" value="BLL6224 PROTEIN"/>
    <property type="match status" value="1"/>
</dbReference>
<dbReference type="Gene3D" id="3.30.70.2740">
    <property type="match status" value="1"/>
</dbReference>
<keyword evidence="2" id="KW-0285">Flavoprotein</keyword>
<dbReference type="Gene3D" id="3.30.70.2190">
    <property type="match status" value="1"/>
</dbReference>
<dbReference type="Pfam" id="PF01565">
    <property type="entry name" value="FAD_binding_4"/>
    <property type="match status" value="1"/>
</dbReference>
<evidence type="ECO:0000259" key="4">
    <source>
        <dbReference type="PROSITE" id="PS51387"/>
    </source>
</evidence>
<dbReference type="Pfam" id="PF02913">
    <property type="entry name" value="FAD-oxidase_C"/>
    <property type="match status" value="1"/>
</dbReference>
<dbReference type="InterPro" id="IPR051264">
    <property type="entry name" value="FAD-oxidored/transferase_4"/>
</dbReference>
<dbReference type="Gene3D" id="1.10.45.10">
    <property type="entry name" value="Vanillyl-alcohol Oxidase, Chain A, domain 4"/>
    <property type="match status" value="1"/>
</dbReference>
<dbReference type="EMBL" id="JAZHFV010000001">
    <property type="protein sequence ID" value="MEX4006570.1"/>
    <property type="molecule type" value="Genomic_DNA"/>
</dbReference>
<evidence type="ECO:0000256" key="1">
    <source>
        <dbReference type="ARBA" id="ARBA00008000"/>
    </source>
</evidence>
<evidence type="ECO:0000256" key="3">
    <source>
        <dbReference type="ARBA" id="ARBA00022827"/>
    </source>
</evidence>
<dbReference type="InterPro" id="IPR016164">
    <property type="entry name" value="FAD-linked_Oxase-like_C"/>
</dbReference>
<comment type="caution">
    <text evidence="5">The sequence shown here is derived from an EMBL/GenBank/DDBJ whole genome shotgun (WGS) entry which is preliminary data.</text>
</comment>
<dbReference type="RefSeq" id="WP_368801851.1">
    <property type="nucleotide sequence ID" value="NZ_JAZHFV010000001.1"/>
</dbReference>
<sequence>MSTLIERLSAVLGERGLIADRGEMAPFVTDFRGRMTGAADAVALPANTDEAAAVVAIAREHNAAIFPLGGNTGLCYAAVPTPAPGRPAIVVGMSRMANLRAMDRAANVVTVDAGMTLARVHELAAGEGRQFPLHLGSEGTAQIGGLISTNAGGTGVLRYGPMRDLVCGIEAVLPDGSVYRDLDALRKNNTGYDLKHLLIGAEGTLGLVTGAALRLRQPNRSFAHGWISVTGPQAAVELLSRLQDRCGDAVEAFEMLNRAEVDCVLRHIPRTRLPFETTPEWSVMIELAHTDPDADLVAALEEVMAAALEAGLADDAIVAQNEAQAQDIWHIRHSVTEAHKIEGVGIVHDTAVRNSAVPGFIAAADEMSAKLFPQARVLVVSHLGDGNVHYILMFPHDYWRALPDGEAKALEVEMAVHDIAMRFGGTISAEHGIGRKLTSELQRLGDPVKLAVMRQIKQAIDPDGMMNPGALLG</sequence>
<gene>
    <name evidence="5" type="ORF">V1479_04595</name>
</gene>
<keyword evidence="3" id="KW-0274">FAD</keyword>
<dbReference type="PANTHER" id="PTHR43716">
    <property type="entry name" value="D-2-HYDROXYGLUTARATE DEHYDROGENASE, MITOCHONDRIAL"/>
    <property type="match status" value="1"/>
</dbReference>
<comment type="similarity">
    <text evidence="1">Belongs to the FAD-binding oxidoreductase/transferase type 4 family.</text>
</comment>
<dbReference type="InterPro" id="IPR004113">
    <property type="entry name" value="FAD-bd_oxidored_4_C"/>
</dbReference>
<dbReference type="SUPFAM" id="SSF55103">
    <property type="entry name" value="FAD-linked oxidases, C-terminal domain"/>
    <property type="match status" value="1"/>
</dbReference>
<evidence type="ECO:0000313" key="6">
    <source>
        <dbReference type="Proteomes" id="UP001559025"/>
    </source>
</evidence>
<evidence type="ECO:0000256" key="2">
    <source>
        <dbReference type="ARBA" id="ARBA00022630"/>
    </source>
</evidence>
<proteinExistence type="inferred from homology"/>
<dbReference type="Proteomes" id="UP001559025">
    <property type="component" value="Unassembled WGS sequence"/>
</dbReference>
<dbReference type="InterPro" id="IPR006094">
    <property type="entry name" value="Oxid_FAD_bind_N"/>
</dbReference>
<dbReference type="SUPFAM" id="SSF56176">
    <property type="entry name" value="FAD-binding/transporter-associated domain-like"/>
    <property type="match status" value="1"/>
</dbReference>